<proteinExistence type="predicted"/>
<feature type="compositionally biased region" description="Polar residues" evidence="1">
    <location>
        <begin position="80"/>
        <end position="90"/>
    </location>
</feature>
<dbReference type="EMBL" id="AP028909">
    <property type="protein sequence ID" value="BES88452.1"/>
    <property type="molecule type" value="Genomic_DNA"/>
</dbReference>
<feature type="region of interest" description="Disordered" evidence="1">
    <location>
        <begin position="78"/>
        <end position="107"/>
    </location>
</feature>
<evidence type="ECO:0000313" key="3">
    <source>
        <dbReference type="Proteomes" id="UP001307889"/>
    </source>
</evidence>
<keyword evidence="3" id="KW-1185">Reference proteome</keyword>
<dbReference type="Proteomes" id="UP001307889">
    <property type="component" value="Chromosome 1"/>
</dbReference>
<sequence>MFDGAKGEERVHGEVVFIGTSKRTRSTHVFYQSDVVASAAAGLAQYTALVYKTDGVAREVRVHNPIVIKRNNGAFLQARSFKQSRIQRNSPGKRKNDRKSDPTHRPKKTVIKHRMVGCRNQYR</sequence>
<name>A0ABN7A839_9HEMI</name>
<evidence type="ECO:0000256" key="1">
    <source>
        <dbReference type="SAM" id="MobiDB-lite"/>
    </source>
</evidence>
<organism evidence="2 3">
    <name type="scientific">Nesidiocoris tenuis</name>
    <dbReference type="NCBI Taxonomy" id="355587"/>
    <lineage>
        <taxon>Eukaryota</taxon>
        <taxon>Metazoa</taxon>
        <taxon>Ecdysozoa</taxon>
        <taxon>Arthropoda</taxon>
        <taxon>Hexapoda</taxon>
        <taxon>Insecta</taxon>
        <taxon>Pterygota</taxon>
        <taxon>Neoptera</taxon>
        <taxon>Paraneoptera</taxon>
        <taxon>Hemiptera</taxon>
        <taxon>Heteroptera</taxon>
        <taxon>Panheteroptera</taxon>
        <taxon>Cimicomorpha</taxon>
        <taxon>Miridae</taxon>
        <taxon>Dicyphina</taxon>
        <taxon>Nesidiocoris</taxon>
    </lineage>
</organism>
<protein>
    <submittedName>
        <fullName evidence="2">Uncharacterized protein</fullName>
    </submittedName>
</protein>
<accession>A0ABN7A839</accession>
<evidence type="ECO:0000313" key="2">
    <source>
        <dbReference type="EMBL" id="BES88452.1"/>
    </source>
</evidence>
<gene>
    <name evidence="2" type="ORF">NTJ_01258</name>
</gene>
<reference evidence="2 3" key="1">
    <citation type="submission" date="2023-09" db="EMBL/GenBank/DDBJ databases">
        <title>Nesidiocoris tenuis whole genome shotgun sequence.</title>
        <authorList>
            <person name="Shibata T."/>
            <person name="Shimoda M."/>
            <person name="Kobayashi T."/>
            <person name="Uehara T."/>
        </authorList>
    </citation>
    <scope>NUCLEOTIDE SEQUENCE [LARGE SCALE GENOMIC DNA]</scope>
    <source>
        <strain evidence="2 3">Japan</strain>
    </source>
</reference>